<dbReference type="EMBL" id="SCLC01001698">
    <property type="protein sequence ID" value="MBF4438107.1"/>
    <property type="molecule type" value="Genomic_DNA"/>
</dbReference>
<dbReference type="AlphaFoldDB" id="A0AAW4BNX7"/>
<evidence type="ECO:0000313" key="1">
    <source>
        <dbReference type="EMBL" id="MBF4438107.1"/>
    </source>
</evidence>
<accession>A0AAW4BNX7</accession>
<comment type="caution">
    <text evidence="1">The sequence shown here is derived from an EMBL/GenBank/DDBJ whole genome shotgun (WGS) entry which is preliminary data.</text>
</comment>
<proteinExistence type="predicted"/>
<evidence type="ECO:0000313" key="2">
    <source>
        <dbReference type="Proteomes" id="UP000786185"/>
    </source>
</evidence>
<gene>
    <name evidence="1" type="ORF">ERJ77_27210</name>
</gene>
<organism evidence="1 2">
    <name type="scientific">Vibrio anguillarum</name>
    <name type="common">Listonella anguillarum</name>
    <dbReference type="NCBI Taxonomy" id="55601"/>
    <lineage>
        <taxon>Bacteria</taxon>
        <taxon>Pseudomonadati</taxon>
        <taxon>Pseudomonadota</taxon>
        <taxon>Gammaproteobacteria</taxon>
        <taxon>Vibrionales</taxon>
        <taxon>Vibrionaceae</taxon>
        <taxon>Vibrio</taxon>
    </lineage>
</organism>
<feature type="non-terminal residue" evidence="1">
    <location>
        <position position="98"/>
    </location>
</feature>
<sequence length="98" mass="10749">MNMIKNFDGEIFVGQWIYQSLYNKGLGVIYSIDENVNKGDIVKDVGYAVIAFNGGNVNVVFLNGSLSTHSESLLRKGVQYGLVDKALASQDTIAFLLE</sequence>
<protein>
    <submittedName>
        <fullName evidence="1">Uncharacterized protein</fullName>
    </submittedName>
</protein>
<dbReference type="Proteomes" id="UP000786185">
    <property type="component" value="Unassembled WGS sequence"/>
</dbReference>
<name>A0AAW4BNX7_VIBAN</name>
<reference evidence="1" key="1">
    <citation type="journal article" date="2021" name="PeerJ">
        <title>Analysis of 44 Vibrio anguillarum genomes reveals high genetic diversity.</title>
        <authorList>
            <person name="Hansen M.J."/>
            <person name="Dalsgaard I."/>
        </authorList>
    </citation>
    <scope>NUCLEOTIDE SEQUENCE</scope>
    <source>
        <strain evidence="1">850617-1/1</strain>
    </source>
</reference>